<keyword evidence="17" id="KW-0469">Meiosis</keyword>
<dbReference type="GO" id="GO:0007004">
    <property type="term" value="P:telomere maintenance via telomerase"/>
    <property type="evidence" value="ECO:0007669"/>
    <property type="project" value="TreeGrafter"/>
</dbReference>
<dbReference type="GO" id="GO:0003691">
    <property type="term" value="F:double-stranded telomeric DNA binding"/>
    <property type="evidence" value="ECO:0007669"/>
    <property type="project" value="TreeGrafter"/>
</dbReference>
<dbReference type="GO" id="GO:0006303">
    <property type="term" value="P:double-strand break repair via nonhomologous end joining"/>
    <property type="evidence" value="ECO:0007669"/>
    <property type="project" value="UniProtKB-ARBA"/>
</dbReference>
<dbReference type="GO" id="GO:0070192">
    <property type="term" value="P:chromosome organization involved in meiotic cell cycle"/>
    <property type="evidence" value="ECO:0007669"/>
    <property type="project" value="TreeGrafter"/>
</dbReference>
<dbReference type="GO" id="GO:0000722">
    <property type="term" value="P:telomere maintenance via recombination"/>
    <property type="evidence" value="ECO:0007669"/>
    <property type="project" value="TreeGrafter"/>
</dbReference>
<dbReference type="GO" id="GO:0007127">
    <property type="term" value="P:meiosis I"/>
    <property type="evidence" value="ECO:0007669"/>
    <property type="project" value="UniProtKB-ARBA"/>
</dbReference>
<dbReference type="InterPro" id="IPR004584">
    <property type="entry name" value="Rad50_eukaryotes"/>
</dbReference>
<keyword evidence="22" id="KW-1185">Reference proteome</keyword>
<keyword evidence="6" id="KW-0158">Chromosome</keyword>
<sequence>MRPNRKLLTRTRQRVAAMASLNKLAIRGIRSFDDKSVAVIEFYSPVTVIVGHNGSGKTTIIECLKYATTGEQPPNTRGGAFVHDPKMANEKEVKAQVKLRFFAANRTRMLAIRSLSVTMTKTKMAMKTLEGVLSTSDGVKDNNKRGVISTKCAELDAEIPHLLGVSKSVLENVIFCHQEDSYWPLAEASVLKKKFDDIFEATRYTKALDNIKSLRKERVADLKADKERLHSLGLEKAHADRLKSKIDELTNQVAEKTQESEEIEAGLDAQVAANTKFYDSATRFQQIFLKVEHLEERRSQVILNMEELRKTVTLLDDPTDVLKSKLDNYDAHCAAQRTKRVAKAAELSQEEDNLAEARHDHQEAVNTCGEMRGQAKNHEQNIIQRDTEINTIGTKYGIRPNTNANGSLDRDSVIEFKARLGEMARAQALELERLQNEYEARSNEYQSKKTELQTEENALKHEKETLKAQMQRNRSQISASETSLDTLRLLETELKLAAGAVADARDRLSAAKAAAQESSFESQIAERTNTLATRTDERERLQQKLADLQSQAETRAKLGLKRADFSRKRAEIDTIIGIHNERFKAILGTDAEADTMERDVDQVLIAKDKEIARLEADNSTANREMHSVESSLASCRDQIRKKETELKALEQRIKSGLADSEHSIVGPAIKAAQAELDNWLEEIGQHEGAGHFYSKILKDGKTHKKCVVCNRKMDEGQLVEFEKTVNGHIQKRDTKYLEECKQSREDWAAEVGRLQALLPVEETRDRLRDEELPMMKKRAEELDSNAAKATAEAQETETAVKTAKSIQKELQSLKSQAGVITRTQQEVKSLQREIQQHERDLAATGSTQTAEEVQAEIDQCGAHIKTLDRERTSLMAERDRQYQTLRTLENEYSARQLEESELKNRTKDRDSLTREIETLTKNNLEAGARLKVIDAKLAEAQQPLQRLDQEQKKFQSEHNSTISLVSRKVQELNSAVDRLDNISAPIERYIRERKDRVLRQCETQVSEAAARIADVEQLVQELRDEVAEIDKEIHESGATLAKFRDNLSLRKMKQDVESIQAEIEQHDLEQAGAAKAQFEERYQIEKDKENKLRSKQARLAGELGILKSQLKSSKQELASQFQEIHEKYTKQLVQVKMADMANNDLEKYAKALDNAIMKYHALKMEEVNDTMRHLWNKTYQGTDIDGIKIVSDPDGGGTGTKKASYNYRVVMMKDQVEMDMRGRCSAGQKMLASIIIRLALSDSFGQNCGILALDEPTNALDTENIDALASSLVDIINERRHLSNFQLIIITHDESFLRKLGQAEVMEYYWRVSRDSRQKSVIERQRFN</sequence>
<keyword evidence="15" id="KW-0234">DNA repair</keyword>
<evidence type="ECO:0000256" key="12">
    <source>
        <dbReference type="ARBA" id="ARBA00022840"/>
    </source>
</evidence>
<evidence type="ECO:0000256" key="2">
    <source>
        <dbReference type="ARBA" id="ARBA00004123"/>
    </source>
</evidence>
<dbReference type="GO" id="GO:0030870">
    <property type="term" value="C:Mre11 complex"/>
    <property type="evidence" value="ECO:0007669"/>
    <property type="project" value="InterPro"/>
</dbReference>
<evidence type="ECO:0000256" key="10">
    <source>
        <dbReference type="ARBA" id="ARBA00022801"/>
    </source>
</evidence>
<dbReference type="SUPFAM" id="SSF52540">
    <property type="entry name" value="P-loop containing nucleoside triphosphate hydrolases"/>
    <property type="match status" value="1"/>
</dbReference>
<keyword evidence="8" id="KW-0547">Nucleotide-binding</keyword>
<feature type="coiled-coil region" evidence="19">
    <location>
        <begin position="779"/>
        <end position="922"/>
    </location>
</feature>
<evidence type="ECO:0000259" key="20">
    <source>
        <dbReference type="Pfam" id="PF13476"/>
    </source>
</evidence>
<evidence type="ECO:0000256" key="1">
    <source>
        <dbReference type="ARBA" id="ARBA00001947"/>
    </source>
</evidence>
<evidence type="ECO:0000256" key="3">
    <source>
        <dbReference type="ARBA" id="ARBA00004286"/>
    </source>
</evidence>
<dbReference type="GO" id="GO:0016887">
    <property type="term" value="F:ATP hydrolysis activity"/>
    <property type="evidence" value="ECO:0007669"/>
    <property type="project" value="InterPro"/>
</dbReference>
<comment type="subcellular location">
    <subcellularLocation>
        <location evidence="3">Chromosome</location>
    </subcellularLocation>
    <subcellularLocation>
        <location evidence="2">Nucleus</location>
    </subcellularLocation>
</comment>
<protein>
    <recommendedName>
        <fullName evidence="5">DNA repair protein RAD50</fullName>
    </recommendedName>
</protein>
<dbReference type="EMBL" id="LN679100">
    <property type="protein sequence ID" value="CEL52131.1"/>
    <property type="molecule type" value="Genomic_DNA"/>
</dbReference>
<comment type="similarity">
    <text evidence="4">Belongs to the SMC family. RAD50 subfamily.</text>
</comment>
<gene>
    <name evidence="21" type="ORF">RSOLAG1IB_00669</name>
</gene>
<dbReference type="OrthoDB" id="18797at2759"/>
<evidence type="ECO:0000256" key="6">
    <source>
        <dbReference type="ARBA" id="ARBA00022454"/>
    </source>
</evidence>
<proteinExistence type="inferred from homology"/>
<evidence type="ECO:0000313" key="21">
    <source>
        <dbReference type="EMBL" id="CEL52131.1"/>
    </source>
</evidence>
<feature type="coiled-coil region" evidence="19">
    <location>
        <begin position="531"/>
        <end position="558"/>
    </location>
</feature>
<dbReference type="Pfam" id="PF13476">
    <property type="entry name" value="AAA_23"/>
    <property type="match status" value="1"/>
</dbReference>
<evidence type="ECO:0000256" key="18">
    <source>
        <dbReference type="ARBA" id="ARBA00049360"/>
    </source>
</evidence>
<evidence type="ECO:0000256" key="14">
    <source>
        <dbReference type="ARBA" id="ARBA00023054"/>
    </source>
</evidence>
<evidence type="ECO:0000256" key="7">
    <source>
        <dbReference type="ARBA" id="ARBA00022723"/>
    </source>
</evidence>
<comment type="cofactor">
    <cofactor evidence="1">
        <name>Zn(2+)</name>
        <dbReference type="ChEBI" id="CHEBI:29105"/>
    </cofactor>
</comment>
<keyword evidence="10 21" id="KW-0378">Hydrolase</keyword>
<dbReference type="Gene3D" id="3.40.50.300">
    <property type="entry name" value="P-loop containing nucleotide triphosphate hydrolases"/>
    <property type="match status" value="2"/>
</dbReference>
<dbReference type="GO" id="GO:0005524">
    <property type="term" value="F:ATP binding"/>
    <property type="evidence" value="ECO:0007669"/>
    <property type="project" value="UniProtKB-KW"/>
</dbReference>
<reference evidence="21 22" key="1">
    <citation type="submission" date="2014-11" db="EMBL/GenBank/DDBJ databases">
        <authorList>
            <person name="Wibberg Daniel"/>
        </authorList>
    </citation>
    <scope>NUCLEOTIDE SEQUENCE [LARGE SCALE GENOMIC DNA]</scope>
    <source>
        <strain evidence="21">Rhizoctonia solani AG1-IB 7/3/14</strain>
    </source>
</reference>
<feature type="coiled-coil region" evidence="19">
    <location>
        <begin position="232"/>
        <end position="266"/>
    </location>
</feature>
<dbReference type="PANTHER" id="PTHR18867:SF12">
    <property type="entry name" value="DNA REPAIR PROTEIN RAD50"/>
    <property type="match status" value="1"/>
</dbReference>
<keyword evidence="12" id="KW-0067">ATP-binding</keyword>
<keyword evidence="16" id="KW-0539">Nucleus</keyword>
<evidence type="ECO:0000256" key="8">
    <source>
        <dbReference type="ARBA" id="ARBA00022741"/>
    </source>
</evidence>
<evidence type="ECO:0000256" key="15">
    <source>
        <dbReference type="ARBA" id="ARBA00023204"/>
    </source>
</evidence>
<keyword evidence="9" id="KW-0227">DNA damage</keyword>
<organism evidence="21 22">
    <name type="scientific">Thanatephorus cucumeris (strain AG1-IB / isolate 7/3/14)</name>
    <name type="common">Lettuce bottom rot fungus</name>
    <name type="synonym">Rhizoctonia solani</name>
    <dbReference type="NCBI Taxonomy" id="1108050"/>
    <lineage>
        <taxon>Eukaryota</taxon>
        <taxon>Fungi</taxon>
        <taxon>Dikarya</taxon>
        <taxon>Basidiomycota</taxon>
        <taxon>Agaricomycotina</taxon>
        <taxon>Agaricomycetes</taxon>
        <taxon>Cantharellales</taxon>
        <taxon>Ceratobasidiaceae</taxon>
        <taxon>Rhizoctonia</taxon>
        <taxon>Rhizoctonia solani AG-1</taxon>
    </lineage>
</organism>
<dbReference type="FunFam" id="3.40.50.300:FF:001195">
    <property type="entry name" value="DNA repair protein rad50"/>
    <property type="match status" value="1"/>
</dbReference>
<dbReference type="GO" id="GO:0051880">
    <property type="term" value="F:G-quadruplex DNA binding"/>
    <property type="evidence" value="ECO:0007669"/>
    <property type="project" value="TreeGrafter"/>
</dbReference>
<dbReference type="GO" id="GO:0046872">
    <property type="term" value="F:metal ion binding"/>
    <property type="evidence" value="ECO:0007669"/>
    <property type="project" value="UniProtKB-KW"/>
</dbReference>
<comment type="catalytic activity">
    <reaction evidence="18">
        <text>ATP + H2O = ADP + phosphate + H(+)</text>
        <dbReference type="Rhea" id="RHEA:13065"/>
        <dbReference type="ChEBI" id="CHEBI:15377"/>
        <dbReference type="ChEBI" id="CHEBI:15378"/>
        <dbReference type="ChEBI" id="CHEBI:30616"/>
        <dbReference type="ChEBI" id="CHEBI:43474"/>
        <dbReference type="ChEBI" id="CHEBI:456216"/>
    </reaction>
</comment>
<keyword evidence="11" id="KW-0862">Zinc</keyword>
<feature type="coiled-coil region" evidence="19">
    <location>
        <begin position="417"/>
        <end position="476"/>
    </location>
</feature>
<feature type="coiled-coil region" evidence="19">
    <location>
        <begin position="604"/>
        <end position="689"/>
    </location>
</feature>
<dbReference type="PANTHER" id="PTHR18867">
    <property type="entry name" value="RAD50"/>
    <property type="match status" value="1"/>
</dbReference>
<keyword evidence="7" id="KW-0479">Metal-binding</keyword>
<dbReference type="InterPro" id="IPR038729">
    <property type="entry name" value="Rad50/SbcC_AAA"/>
</dbReference>
<evidence type="ECO:0000256" key="9">
    <source>
        <dbReference type="ARBA" id="ARBA00022763"/>
    </source>
</evidence>
<evidence type="ECO:0000256" key="11">
    <source>
        <dbReference type="ARBA" id="ARBA00022833"/>
    </source>
</evidence>
<evidence type="ECO:0000256" key="17">
    <source>
        <dbReference type="ARBA" id="ARBA00023254"/>
    </source>
</evidence>
<dbReference type="InterPro" id="IPR027417">
    <property type="entry name" value="P-loop_NTPase"/>
</dbReference>
<dbReference type="NCBIfam" id="TIGR00606">
    <property type="entry name" value="rad50"/>
    <property type="match status" value="1"/>
</dbReference>
<dbReference type="STRING" id="1108050.A0A0B7F262"/>
<evidence type="ECO:0000256" key="4">
    <source>
        <dbReference type="ARBA" id="ARBA00009439"/>
    </source>
</evidence>
<feature type="coiled-coil region" evidence="19">
    <location>
        <begin position="998"/>
        <end position="1095"/>
    </location>
</feature>
<dbReference type="Proteomes" id="UP000059188">
    <property type="component" value="Unassembled WGS sequence"/>
</dbReference>
<name>A0A0B7F262_THACB</name>
<dbReference type="FunFam" id="3.40.50.300:FF:000593">
    <property type="entry name" value="DNA repair protein RAD50"/>
    <property type="match status" value="1"/>
</dbReference>
<accession>A0A0B7F262</accession>
<evidence type="ECO:0000313" key="22">
    <source>
        <dbReference type="Proteomes" id="UP000059188"/>
    </source>
</evidence>
<feature type="coiled-coil region" evidence="19">
    <location>
        <begin position="1138"/>
        <end position="1165"/>
    </location>
</feature>
<keyword evidence="13" id="KW-0460">Magnesium</keyword>
<evidence type="ECO:0000256" key="5">
    <source>
        <dbReference type="ARBA" id="ARBA00017893"/>
    </source>
</evidence>
<dbReference type="GO" id="GO:0000794">
    <property type="term" value="C:condensed nuclear chromosome"/>
    <property type="evidence" value="ECO:0007669"/>
    <property type="project" value="TreeGrafter"/>
</dbReference>
<evidence type="ECO:0000256" key="16">
    <source>
        <dbReference type="ARBA" id="ARBA00023242"/>
    </source>
</evidence>
<keyword evidence="14 19" id="KW-0175">Coiled coil</keyword>
<feature type="domain" description="Rad50/SbcC-type AAA" evidence="20">
    <location>
        <begin position="23"/>
        <end position="259"/>
    </location>
</feature>
<evidence type="ECO:0000256" key="13">
    <source>
        <dbReference type="ARBA" id="ARBA00022842"/>
    </source>
</evidence>
<evidence type="ECO:0000256" key="19">
    <source>
        <dbReference type="SAM" id="Coils"/>
    </source>
</evidence>
<dbReference type="Pfam" id="PF13558">
    <property type="entry name" value="SbcC_Walker_B"/>
    <property type="match status" value="1"/>
</dbReference>
<dbReference type="GO" id="GO:0043047">
    <property type="term" value="F:single-stranded telomeric DNA binding"/>
    <property type="evidence" value="ECO:0007669"/>
    <property type="project" value="TreeGrafter"/>
</dbReference>